<comment type="caution">
    <text evidence="1">The sequence shown here is derived from an EMBL/GenBank/DDBJ whole genome shotgun (WGS) entry which is preliminary data.</text>
</comment>
<evidence type="ECO:0000313" key="1">
    <source>
        <dbReference type="EMBL" id="GIL25857.1"/>
    </source>
</evidence>
<dbReference type="RefSeq" id="WP_207123455.1">
    <property type="nucleotide sequence ID" value="NZ_BOPO01000011.1"/>
</dbReference>
<gene>
    <name evidence="1" type="ORF">NUM_11110</name>
</gene>
<dbReference type="EMBL" id="BOPO01000011">
    <property type="protein sequence ID" value="GIL25857.1"/>
    <property type="molecule type" value="Genomic_DNA"/>
</dbReference>
<name>A0A8J4A9Z7_9ACTN</name>
<reference evidence="2" key="1">
    <citation type="journal article" date="2021" name="Int. J. Syst. Evol. Microbiol.">
        <title>Actinocatenispora comari sp. nov., an endophytic actinomycete isolated from aerial parts of Comarum salesowianum.</title>
        <authorList>
            <person name="Oyunbileg N."/>
            <person name="Iizaka Y."/>
            <person name="Hamada M."/>
            <person name="Davaapurev B.O."/>
            <person name="Fukumoto A."/>
            <person name="Tsetseg B."/>
            <person name="Kato F."/>
            <person name="Tamura T."/>
            <person name="Batkhuu J."/>
            <person name="Anzai Y."/>
        </authorList>
    </citation>
    <scope>NUCLEOTIDE SEQUENCE [LARGE SCALE GENOMIC DNA]</scope>
    <source>
        <strain evidence="2">NUM-2625</strain>
    </source>
</reference>
<sequence length="138" mass="15490">MLDPVMLQAASEVTVIDGAGYDPAHRQANARLLVERDSRRIAEIAELLCDTVPGATGMDWMEWPEVSFVFLSGRRVLRELGLLSRADHVRDAEYPDLPLCRPLAVDDWLRAAGVHLRHPPARREPAVDHPIRKPRDAV</sequence>
<evidence type="ECO:0000313" key="2">
    <source>
        <dbReference type="Proteomes" id="UP000614996"/>
    </source>
</evidence>
<organism evidence="1 2">
    <name type="scientific">Actinocatenispora comari</name>
    <dbReference type="NCBI Taxonomy" id="2807577"/>
    <lineage>
        <taxon>Bacteria</taxon>
        <taxon>Bacillati</taxon>
        <taxon>Actinomycetota</taxon>
        <taxon>Actinomycetes</taxon>
        <taxon>Micromonosporales</taxon>
        <taxon>Micromonosporaceae</taxon>
        <taxon>Actinocatenispora</taxon>
    </lineage>
</organism>
<keyword evidence="2" id="KW-1185">Reference proteome</keyword>
<accession>A0A8J4A9Z7</accession>
<protein>
    <submittedName>
        <fullName evidence="1">Uncharacterized protein</fullName>
    </submittedName>
</protein>
<dbReference type="Proteomes" id="UP000614996">
    <property type="component" value="Unassembled WGS sequence"/>
</dbReference>
<dbReference type="AlphaFoldDB" id="A0A8J4A9Z7"/>
<proteinExistence type="predicted"/>